<comment type="subcellular location">
    <subcellularLocation>
        <location evidence="1 6">Bacterial flagellum basal body</location>
    </subcellularLocation>
</comment>
<evidence type="ECO:0000256" key="2">
    <source>
        <dbReference type="ARBA" id="ARBA00009677"/>
    </source>
</evidence>
<gene>
    <name evidence="10" type="primary">flgF</name>
    <name evidence="10" type="ORF">BHE75_03353</name>
</gene>
<dbReference type="GO" id="GO:0071978">
    <property type="term" value="P:bacterial-type flagellum-dependent swarming motility"/>
    <property type="evidence" value="ECO:0007669"/>
    <property type="project" value="TreeGrafter"/>
</dbReference>
<proteinExistence type="inferred from homology"/>
<keyword evidence="10" id="KW-0969">Cilium</keyword>
<dbReference type="NCBIfam" id="TIGR03506">
    <property type="entry name" value="FlgEFG_subfam"/>
    <property type="match status" value="1"/>
</dbReference>
<keyword evidence="10" id="KW-0282">Flagellum</keyword>
<dbReference type="InterPro" id="IPR053967">
    <property type="entry name" value="LlgE_F_G-like_D1"/>
</dbReference>
<comment type="subunit">
    <text evidence="4 6">The basal body constitutes a major portion of the flagellar organelle and consists of five rings (E,L,P,S, and M) mounted on a central rod. The rod consists of about 26 subunits of FlgG in the distal portion, and FlgB, FlgC and FlgF are thought to build up the proximal portion of the rod with about 6 subunits each.</text>
</comment>
<name>A0A1S1HIV5_9SPHN</name>
<feature type="domain" description="Flagellar basal body rod protein N-terminal" evidence="7">
    <location>
        <begin position="5"/>
        <end position="35"/>
    </location>
</feature>
<evidence type="ECO:0000256" key="3">
    <source>
        <dbReference type="ARBA" id="ARBA00023143"/>
    </source>
</evidence>
<dbReference type="InterPro" id="IPR001444">
    <property type="entry name" value="Flag_bb_rod_N"/>
</dbReference>
<keyword evidence="3 6" id="KW-0975">Bacterial flagellum</keyword>
<evidence type="ECO:0000256" key="1">
    <source>
        <dbReference type="ARBA" id="ARBA00004117"/>
    </source>
</evidence>
<sequence>MDRLIYSSLSAMRGAMARQATTANNLANANTTGFRAEMASVRPLWIQAAGGRNGGLETRAAASEEVVSADMRGGAVTETGRNLDIALDGDALLAVQAQDGEESYTRRGDLAISPGGLLVTGDGAPVLGETGPITMPPADDIRIDAQGVIWYRAQGADPIQPMQQLDRLKLVSPTGSRIAKGLDGLFRVEGGGALPSDPEARVTAGSLEGSNVNATQALVDMIDASRAWEMQIKLVTTAKELDNSGADLMRLPD</sequence>
<reference evidence="10 11" key="1">
    <citation type="submission" date="2016-09" db="EMBL/GenBank/DDBJ databases">
        <title>Metabolic pathway, cell adaptation mechanisms and a novel monoxygenase revealed through proteogenomic-transcription analysis of a Sphingomonas haloaromaticamans strain degrading the fungicide ortho-phenylphenol.</title>
        <authorList>
            <person name="Perruchon C."/>
            <person name="Papadopoulou E.S."/>
            <person name="Rousidou C."/>
            <person name="Vasileiadis S."/>
            <person name="Tanou G."/>
            <person name="Amoutzias G."/>
            <person name="Molassiotis A."/>
            <person name="Karpouzas D.G."/>
        </authorList>
    </citation>
    <scope>NUCLEOTIDE SEQUENCE [LARGE SCALE GENOMIC DNA]</scope>
    <source>
        <strain evidence="10 11">P3</strain>
    </source>
</reference>
<dbReference type="Pfam" id="PF22692">
    <property type="entry name" value="LlgE_F_G_D1"/>
    <property type="match status" value="1"/>
</dbReference>
<dbReference type="InterPro" id="IPR020013">
    <property type="entry name" value="Flagellar_FlgE/F/G"/>
</dbReference>
<dbReference type="SUPFAM" id="SSF117143">
    <property type="entry name" value="Flagellar hook protein flgE"/>
    <property type="match status" value="1"/>
</dbReference>
<dbReference type="NCBIfam" id="NF009280">
    <property type="entry name" value="PRK12640.1"/>
    <property type="match status" value="1"/>
</dbReference>
<protein>
    <recommendedName>
        <fullName evidence="5 6">Flagellar basal-body rod protein FlgF</fullName>
    </recommendedName>
</protein>
<dbReference type="EMBL" id="MIPT01000001">
    <property type="protein sequence ID" value="OHT21346.1"/>
    <property type="molecule type" value="Genomic_DNA"/>
</dbReference>
<accession>A0A1S1HIV5</accession>
<feature type="domain" description="Flagellar hook protein FlgE/F/G-like D1" evidence="9">
    <location>
        <begin position="86"/>
        <end position="150"/>
    </location>
</feature>
<organism evidence="10 11">
    <name type="scientific">Edaphosphingomonas haloaromaticamans</name>
    <dbReference type="NCBI Taxonomy" id="653954"/>
    <lineage>
        <taxon>Bacteria</taxon>
        <taxon>Pseudomonadati</taxon>
        <taxon>Pseudomonadota</taxon>
        <taxon>Alphaproteobacteria</taxon>
        <taxon>Sphingomonadales</taxon>
        <taxon>Rhizorhabdaceae</taxon>
        <taxon>Edaphosphingomonas</taxon>
    </lineage>
</organism>
<dbReference type="GO" id="GO:0030694">
    <property type="term" value="C:bacterial-type flagellum basal body, rod"/>
    <property type="evidence" value="ECO:0007669"/>
    <property type="project" value="UniProtKB-UniRule"/>
</dbReference>
<dbReference type="InterPro" id="IPR037925">
    <property type="entry name" value="FlgE/F/G-like"/>
</dbReference>
<evidence type="ECO:0000259" key="7">
    <source>
        <dbReference type="Pfam" id="PF00460"/>
    </source>
</evidence>
<comment type="similarity">
    <text evidence="2 6">Belongs to the flagella basal body rod proteins family.</text>
</comment>
<evidence type="ECO:0000259" key="8">
    <source>
        <dbReference type="Pfam" id="PF06429"/>
    </source>
</evidence>
<dbReference type="RefSeq" id="WP_015457943.1">
    <property type="nucleotide sequence ID" value="NZ_MIPT01000001.1"/>
</dbReference>
<evidence type="ECO:0000256" key="6">
    <source>
        <dbReference type="RuleBase" id="RU362116"/>
    </source>
</evidence>
<dbReference type="AlphaFoldDB" id="A0A1S1HIV5"/>
<keyword evidence="11" id="KW-1185">Reference proteome</keyword>
<evidence type="ECO:0000256" key="5">
    <source>
        <dbReference type="ARBA" id="ARBA00040228"/>
    </source>
</evidence>
<dbReference type="Pfam" id="PF06429">
    <property type="entry name" value="Flg_bbr_C"/>
    <property type="match status" value="1"/>
</dbReference>
<evidence type="ECO:0000256" key="4">
    <source>
        <dbReference type="ARBA" id="ARBA00038560"/>
    </source>
</evidence>
<dbReference type="Proteomes" id="UP000179467">
    <property type="component" value="Unassembled WGS sequence"/>
</dbReference>
<evidence type="ECO:0000313" key="10">
    <source>
        <dbReference type="EMBL" id="OHT21346.1"/>
    </source>
</evidence>
<dbReference type="Pfam" id="PF00460">
    <property type="entry name" value="Flg_bb_rod"/>
    <property type="match status" value="1"/>
</dbReference>
<evidence type="ECO:0000313" key="11">
    <source>
        <dbReference type="Proteomes" id="UP000179467"/>
    </source>
</evidence>
<dbReference type="InterPro" id="IPR010930">
    <property type="entry name" value="Flg_bb/hook_C_dom"/>
</dbReference>
<keyword evidence="10" id="KW-0966">Cell projection</keyword>
<evidence type="ECO:0000259" key="9">
    <source>
        <dbReference type="Pfam" id="PF22692"/>
    </source>
</evidence>
<comment type="caution">
    <text evidence="10">The sequence shown here is derived from an EMBL/GenBank/DDBJ whole genome shotgun (WGS) entry which is preliminary data.</text>
</comment>
<dbReference type="OrthoDB" id="9804559at2"/>
<feature type="domain" description="Flagellar basal-body/hook protein C-terminal" evidence="8">
    <location>
        <begin position="204"/>
        <end position="247"/>
    </location>
</feature>
<dbReference type="PANTHER" id="PTHR30435">
    <property type="entry name" value="FLAGELLAR PROTEIN"/>
    <property type="match status" value="1"/>
</dbReference>
<dbReference type="PANTHER" id="PTHR30435:SF18">
    <property type="entry name" value="FLAGELLAR BASAL-BODY ROD PROTEIN FLGF"/>
    <property type="match status" value="1"/>
</dbReference>